<dbReference type="PANTHER" id="PTHR16650:SF9">
    <property type="entry name" value="LEBERCILIN-LIKE PROTEIN"/>
    <property type="match status" value="1"/>
</dbReference>
<evidence type="ECO:0000256" key="2">
    <source>
        <dbReference type="ARBA" id="ARBA00023054"/>
    </source>
</evidence>
<evidence type="ECO:0000256" key="6">
    <source>
        <dbReference type="SAM" id="MobiDB-lite"/>
    </source>
</evidence>
<comment type="similarity">
    <text evidence="1">Belongs to the LCA5 family.</text>
</comment>
<proteinExistence type="inferred from homology"/>
<organism evidence="8 9">
    <name type="scientific">Scleropages formosus</name>
    <name type="common">Asian bonytongue</name>
    <name type="synonym">Osteoglossum formosum</name>
    <dbReference type="NCBI Taxonomy" id="113540"/>
    <lineage>
        <taxon>Eukaryota</taxon>
        <taxon>Metazoa</taxon>
        <taxon>Chordata</taxon>
        <taxon>Craniata</taxon>
        <taxon>Vertebrata</taxon>
        <taxon>Euteleostomi</taxon>
        <taxon>Actinopterygii</taxon>
        <taxon>Neopterygii</taxon>
        <taxon>Teleostei</taxon>
        <taxon>Osteoglossocephala</taxon>
        <taxon>Osteoglossomorpha</taxon>
        <taxon>Osteoglossiformes</taxon>
        <taxon>Osteoglossidae</taxon>
        <taxon>Scleropages</taxon>
    </lineage>
</organism>
<evidence type="ECO:0000259" key="7">
    <source>
        <dbReference type="Pfam" id="PF15619"/>
    </source>
</evidence>
<dbReference type="GO" id="GO:0005930">
    <property type="term" value="C:axoneme"/>
    <property type="evidence" value="ECO:0007669"/>
    <property type="project" value="TreeGrafter"/>
</dbReference>
<dbReference type="Ensembl" id="ENSSFOT00015042803.1">
    <property type="protein sequence ID" value="ENSSFOP00015039672.1"/>
    <property type="gene ID" value="ENSSFOG00015009788.2"/>
</dbReference>
<reference evidence="8 9" key="1">
    <citation type="submission" date="2019-04" db="EMBL/GenBank/DDBJ databases">
        <authorList>
            <consortium name="Wellcome Sanger Institute Data Sharing"/>
        </authorList>
    </citation>
    <scope>NUCLEOTIDE SEQUENCE [LARGE SCALE GENOMIC DNA]</scope>
</reference>
<keyword evidence="2 5" id="KW-0175">Coiled coil</keyword>
<evidence type="ECO:0000256" key="5">
    <source>
        <dbReference type="SAM" id="Coils"/>
    </source>
</evidence>
<dbReference type="InterPro" id="IPR026188">
    <property type="entry name" value="Lebercilin-like"/>
</dbReference>
<evidence type="ECO:0000256" key="4">
    <source>
        <dbReference type="ARBA" id="ARBA00041402"/>
    </source>
</evidence>
<evidence type="ECO:0000256" key="1">
    <source>
        <dbReference type="ARBA" id="ARBA00010229"/>
    </source>
</evidence>
<accession>A0A8C9STZ5</accession>
<feature type="coiled-coil region" evidence="5">
    <location>
        <begin position="125"/>
        <end position="201"/>
    </location>
</feature>
<gene>
    <name evidence="8" type="primary">LOC108932192</name>
</gene>
<dbReference type="PANTHER" id="PTHR16650">
    <property type="entry name" value="C21ORF13-RELATED"/>
    <property type="match status" value="1"/>
</dbReference>
<dbReference type="InterPro" id="IPR028933">
    <property type="entry name" value="Lebercilin_dom"/>
</dbReference>
<feature type="region of interest" description="Disordered" evidence="6">
    <location>
        <begin position="94"/>
        <end position="113"/>
    </location>
</feature>
<sequence>MSLKHQDHHLQVDVQHDKVGEDADLCNAEYSLSFESTSSCNSRATSSRRGSRRTGSKLNESKADDLTLTTHSRQERLEKLKVHSLKAVNKEGFRGKQRWDGQAAKRKRPFLPPIKPQGVAVQQVMLASQQRINELGNQVRDLQQQLAAATAENRLLKRQQGRQEGALRHLKNLQDGLPQVLLQHNNEVHTLQELLRQSRERNGALVRQLHACEARLLNTGDALRKLQQLSQDRSLGERDELAQRVNTLTLELDLKNKRIQDLEKNLELTNASFNRQLSSQVQKTHQARDLSDSLQEEINYLKQKISEQVRLLEIRNIYSYRFSERPPRKATKESKSVQTEQFCTVHKEVATSTPETEHDTSEDFEDFEITLRKQISMESCHEQSDDAQVTLHSTLHSNTKY</sequence>
<feature type="coiled-coil region" evidence="5">
    <location>
        <begin position="238"/>
        <end position="272"/>
    </location>
</feature>
<evidence type="ECO:0000313" key="8">
    <source>
        <dbReference type="Ensembl" id="ENSSFOP00015039672.1"/>
    </source>
</evidence>
<keyword evidence="9" id="KW-1185">Reference proteome</keyword>
<evidence type="ECO:0000313" key="9">
    <source>
        <dbReference type="Proteomes" id="UP000694397"/>
    </source>
</evidence>
<feature type="region of interest" description="Disordered" evidence="6">
    <location>
        <begin position="381"/>
        <end position="401"/>
    </location>
</feature>
<reference evidence="8" key="3">
    <citation type="submission" date="2025-09" db="UniProtKB">
        <authorList>
            <consortium name="Ensembl"/>
        </authorList>
    </citation>
    <scope>IDENTIFICATION</scope>
</reference>
<feature type="compositionally biased region" description="Polar residues" evidence="6">
    <location>
        <begin position="386"/>
        <end position="401"/>
    </location>
</feature>
<evidence type="ECO:0000256" key="3">
    <source>
        <dbReference type="ARBA" id="ARBA00041189"/>
    </source>
</evidence>
<dbReference type="AlphaFoldDB" id="A0A8C9STZ5"/>
<dbReference type="Proteomes" id="UP000694397">
    <property type="component" value="Chromosome 10"/>
</dbReference>
<dbReference type="GeneTree" id="ENSGT00560000077266"/>
<name>A0A8C9STZ5_SCLFO</name>
<dbReference type="GO" id="GO:0042073">
    <property type="term" value="P:intraciliary transport"/>
    <property type="evidence" value="ECO:0007669"/>
    <property type="project" value="TreeGrafter"/>
</dbReference>
<reference evidence="8" key="2">
    <citation type="submission" date="2025-08" db="UniProtKB">
        <authorList>
            <consortium name="Ensembl"/>
        </authorList>
    </citation>
    <scope>IDENTIFICATION</scope>
</reference>
<feature type="compositionally biased region" description="Low complexity" evidence="6">
    <location>
        <begin position="37"/>
        <end position="48"/>
    </location>
</feature>
<feature type="domain" description="Lebercilin" evidence="7">
    <location>
        <begin position="122"/>
        <end position="310"/>
    </location>
</feature>
<feature type="region of interest" description="Disordered" evidence="6">
    <location>
        <begin position="37"/>
        <end position="72"/>
    </location>
</feature>
<dbReference type="Pfam" id="PF15619">
    <property type="entry name" value="Lebercilin"/>
    <property type="match status" value="1"/>
</dbReference>
<protein>
    <recommendedName>
        <fullName evidence="3">Lebercilin-like protein</fullName>
    </recommendedName>
    <alternativeName>
        <fullName evidence="4">Leber congenital amaurosis 5-like protein</fullName>
    </alternativeName>
</protein>